<dbReference type="Proteomes" id="UP000789706">
    <property type="component" value="Unassembled WGS sequence"/>
</dbReference>
<accession>A0A9N8VW66</accession>
<dbReference type="GO" id="GO:0008821">
    <property type="term" value="F:crossover junction DNA endonuclease activity"/>
    <property type="evidence" value="ECO:0007669"/>
    <property type="project" value="UniProtKB-UniRule"/>
</dbReference>
<keyword evidence="5 14" id="KW-0479">Metal-binding</keyword>
<dbReference type="FunFam" id="1.10.150.110:FF:000001">
    <property type="entry name" value="Putative Crossover junction endonuclease MUS81"/>
    <property type="match status" value="1"/>
</dbReference>
<dbReference type="InterPro" id="IPR011335">
    <property type="entry name" value="Restrct_endonuc-II-like"/>
</dbReference>
<dbReference type="Gene3D" id="3.40.50.10130">
    <property type="match status" value="1"/>
</dbReference>
<evidence type="ECO:0000256" key="13">
    <source>
        <dbReference type="ARBA" id="ARBA00023254"/>
    </source>
</evidence>
<dbReference type="Pfam" id="PF14716">
    <property type="entry name" value="HHH_8"/>
    <property type="match status" value="1"/>
</dbReference>
<keyword evidence="4 14" id="KW-0540">Nuclease</keyword>
<keyword evidence="18" id="KW-1185">Reference proteome</keyword>
<dbReference type="InterPro" id="IPR036388">
    <property type="entry name" value="WH-like_DNA-bd_sf"/>
</dbReference>
<evidence type="ECO:0000256" key="8">
    <source>
        <dbReference type="ARBA" id="ARBA00022801"/>
    </source>
</evidence>
<dbReference type="GO" id="GO:0000712">
    <property type="term" value="P:resolution of meiotic recombination intermediates"/>
    <property type="evidence" value="ECO:0007669"/>
    <property type="project" value="TreeGrafter"/>
</dbReference>
<comment type="function">
    <text evidence="14">Interacts with EME1 to form a DNA structure-specific endonuclease with substrate preference for branched DNA structures with a 5'-end at the branch nick. Typical substrates include 3'-flap structures, D-loops, replication forks and nicked Holliday junctions. May be required in mitosis for the processing of stalled or collapsed replication fork intermediates. May be required in meiosis for the repair of meiosis-specific double strand breaks subsequent to single-end invasion (SEI).</text>
</comment>
<keyword evidence="8 14" id="KW-0378">Hydrolase</keyword>
<keyword evidence="7 14" id="KW-0227">DNA damage</keyword>
<comment type="subcellular location">
    <subcellularLocation>
        <location evidence="2 14">Nucleus</location>
    </subcellularLocation>
</comment>
<dbReference type="Pfam" id="PF21136">
    <property type="entry name" value="WHD_MUS81"/>
    <property type="match status" value="1"/>
</dbReference>
<evidence type="ECO:0000256" key="9">
    <source>
        <dbReference type="ARBA" id="ARBA00022842"/>
    </source>
</evidence>
<keyword evidence="12 14" id="KW-0539">Nucleus</keyword>
<dbReference type="GO" id="GO:0005634">
    <property type="term" value="C:nucleus"/>
    <property type="evidence" value="ECO:0007669"/>
    <property type="project" value="UniProtKB-SubCell"/>
</dbReference>
<dbReference type="InterPro" id="IPR047416">
    <property type="entry name" value="XPF_nuclease_Mus81"/>
</dbReference>
<evidence type="ECO:0000256" key="12">
    <source>
        <dbReference type="ARBA" id="ARBA00023242"/>
    </source>
</evidence>
<comment type="cofactor">
    <cofactor evidence="1 14">
        <name>Mg(2+)</name>
        <dbReference type="ChEBI" id="CHEBI:18420"/>
    </cofactor>
</comment>
<dbReference type="SUPFAM" id="SSF47802">
    <property type="entry name" value="DNA polymerase beta, N-terminal domain-like"/>
    <property type="match status" value="1"/>
</dbReference>
<dbReference type="FunFam" id="3.40.50.10130:FF:000003">
    <property type="entry name" value="Crossover junction endonuclease MUS81"/>
    <property type="match status" value="1"/>
</dbReference>
<dbReference type="GO" id="GO:0006308">
    <property type="term" value="P:DNA catabolic process"/>
    <property type="evidence" value="ECO:0007669"/>
    <property type="project" value="UniProtKB-UniRule"/>
</dbReference>
<evidence type="ECO:0000256" key="3">
    <source>
        <dbReference type="ARBA" id="ARBA00010015"/>
    </source>
</evidence>
<dbReference type="InterPro" id="IPR027421">
    <property type="entry name" value="DNA_pol_lamdba_lyase_dom_sf"/>
</dbReference>
<dbReference type="PANTHER" id="PTHR13451:SF0">
    <property type="entry name" value="CROSSOVER JUNCTION ENDONUCLEASE MUS81"/>
    <property type="match status" value="1"/>
</dbReference>
<evidence type="ECO:0000256" key="2">
    <source>
        <dbReference type="ARBA" id="ARBA00004123"/>
    </source>
</evidence>
<proteinExistence type="inferred from homology"/>
<dbReference type="Gene3D" id="1.10.150.670">
    <property type="entry name" value="Crossover junction endonuclease EME1, DNA-binding domain"/>
    <property type="match status" value="1"/>
</dbReference>
<comment type="subunit">
    <text evidence="14">Interacts with EME1.</text>
</comment>
<evidence type="ECO:0000256" key="5">
    <source>
        <dbReference type="ARBA" id="ARBA00022723"/>
    </source>
</evidence>
<keyword evidence="9 14" id="KW-0460">Magnesium</keyword>
<dbReference type="Gene3D" id="1.10.150.110">
    <property type="entry name" value="DNA polymerase beta, N-terminal domain-like"/>
    <property type="match status" value="1"/>
</dbReference>
<dbReference type="InterPro" id="IPR047417">
    <property type="entry name" value="WHD_MUS81"/>
</dbReference>
<dbReference type="GO" id="GO:0048476">
    <property type="term" value="C:Holliday junction resolvase complex"/>
    <property type="evidence" value="ECO:0007669"/>
    <property type="project" value="UniProtKB-UniRule"/>
</dbReference>
<keyword evidence="13" id="KW-0469">Meiosis</keyword>
<dbReference type="GO" id="GO:0003677">
    <property type="term" value="F:DNA binding"/>
    <property type="evidence" value="ECO:0007669"/>
    <property type="project" value="UniProtKB-UniRule"/>
</dbReference>
<dbReference type="SMART" id="SM00891">
    <property type="entry name" value="ERCC4"/>
    <property type="match status" value="1"/>
</dbReference>
<gene>
    <name evidence="17" type="ORF">DEBURN_LOCUS3045</name>
</gene>
<dbReference type="GO" id="GO:0000727">
    <property type="term" value="P:double-strand break repair via break-induced replication"/>
    <property type="evidence" value="ECO:0007669"/>
    <property type="project" value="UniProtKB-UniRule"/>
</dbReference>
<dbReference type="CDD" id="cd21036">
    <property type="entry name" value="WH_MUS81"/>
    <property type="match status" value="1"/>
</dbReference>
<feature type="compositionally biased region" description="Basic and acidic residues" evidence="15">
    <location>
        <begin position="91"/>
        <end position="101"/>
    </location>
</feature>
<dbReference type="GO" id="GO:0031573">
    <property type="term" value="P:mitotic intra-S DNA damage checkpoint signaling"/>
    <property type="evidence" value="ECO:0007669"/>
    <property type="project" value="TreeGrafter"/>
</dbReference>
<dbReference type="InterPro" id="IPR033309">
    <property type="entry name" value="Mus81"/>
</dbReference>
<dbReference type="FunFam" id="1.10.10.10:FF:000307">
    <property type="entry name" value="Crossover junction endonuclease MUS81"/>
    <property type="match status" value="1"/>
</dbReference>
<comment type="caution">
    <text evidence="17">The sequence shown here is derived from an EMBL/GenBank/DDBJ whole genome shotgun (WGS) entry which is preliminary data.</text>
</comment>
<keyword evidence="11 14" id="KW-0234">DNA repair</keyword>
<evidence type="ECO:0000256" key="10">
    <source>
        <dbReference type="ARBA" id="ARBA00023172"/>
    </source>
</evidence>
<evidence type="ECO:0000256" key="6">
    <source>
        <dbReference type="ARBA" id="ARBA00022759"/>
    </source>
</evidence>
<dbReference type="EMBL" id="CAJVPK010000181">
    <property type="protein sequence ID" value="CAG8468556.1"/>
    <property type="molecule type" value="Genomic_DNA"/>
</dbReference>
<name>A0A9N8VW66_9GLOM</name>
<evidence type="ECO:0000256" key="4">
    <source>
        <dbReference type="ARBA" id="ARBA00022722"/>
    </source>
</evidence>
<sequence>MPPKKIKETATCGNPLFLKWLGEWMESERATNNKIYYTYKKAYESMSKYPLPFSHPSEAAILNGIGPGICQKLEIRLQKHCEEIGQPMPQRLDESIKSERNVRKRNQQESNDYNEEIMLNGAKRKNQKTSTPKIYIPKFRSGAYAILLALYKSSEVNSISSMIKTDLIKEAQQYCDYSFDMPNGKQHFYTAWNSMKTLLEKDLVYKSSSPIRFSLTEAGLTVARQMVLTASVQECSSSFKDIDDRNEHTIISASNIQMSTFDPIIWTPDIFEVILVLDTREVKLKKDRDYIQETLQQRGVKISVRNLELGDVIWVARKNGSFIHHEDIVLDYIVERKRMDDLIGSIKDGRFREQRFRLSKSGAGQIIYLIEDYNLEKAVEFGMDAVKTAMSSIQMLNGYFLKRTANIDQSIDYLVRMTKMLKNIYENKTLYAIPDNAIYRNTFLEMKQNLTLMYPDRNYHVTYSSYCDLNSKSRNLTLKDTFIKMIMTIKGISADKAAEIIKKYPTPLKLVQEFNSISNEDDKKKMIMAACESAIRRKRIGPTLSEKMYQIWCADNY</sequence>
<dbReference type="Pfam" id="PF21292">
    <property type="entry name" value="EME1-MUS81_C"/>
    <property type="match status" value="1"/>
</dbReference>
<keyword evidence="10 14" id="KW-0233">DNA recombination</keyword>
<dbReference type="InterPro" id="IPR042530">
    <property type="entry name" value="EME1/EME2_C"/>
</dbReference>
<protein>
    <recommendedName>
        <fullName evidence="14">Crossover junction endonuclease MUS81</fullName>
        <ecNumber evidence="14">3.1.22.-</ecNumber>
    </recommendedName>
</protein>
<dbReference type="InterPro" id="IPR006166">
    <property type="entry name" value="ERCC4_domain"/>
</dbReference>
<evidence type="ECO:0000256" key="11">
    <source>
        <dbReference type="ARBA" id="ARBA00023204"/>
    </source>
</evidence>
<dbReference type="SUPFAM" id="SSF52980">
    <property type="entry name" value="Restriction endonuclease-like"/>
    <property type="match status" value="1"/>
</dbReference>
<dbReference type="GO" id="GO:0048257">
    <property type="term" value="F:3'-flap endonuclease activity"/>
    <property type="evidence" value="ECO:0007669"/>
    <property type="project" value="TreeGrafter"/>
</dbReference>
<evidence type="ECO:0000256" key="14">
    <source>
        <dbReference type="RuleBase" id="RU369042"/>
    </source>
</evidence>
<evidence type="ECO:0000256" key="7">
    <source>
        <dbReference type="ARBA" id="ARBA00022763"/>
    </source>
</evidence>
<dbReference type="OrthoDB" id="5963188at2759"/>
<reference evidence="17" key="1">
    <citation type="submission" date="2021-06" db="EMBL/GenBank/DDBJ databases">
        <authorList>
            <person name="Kallberg Y."/>
            <person name="Tangrot J."/>
            <person name="Rosling A."/>
        </authorList>
    </citation>
    <scope>NUCLEOTIDE SEQUENCE</scope>
    <source>
        <strain evidence="17">AZ414A</strain>
    </source>
</reference>
<dbReference type="GO" id="GO:0031297">
    <property type="term" value="P:replication fork processing"/>
    <property type="evidence" value="ECO:0007669"/>
    <property type="project" value="UniProtKB-ARBA"/>
</dbReference>
<evidence type="ECO:0000256" key="1">
    <source>
        <dbReference type="ARBA" id="ARBA00001946"/>
    </source>
</evidence>
<evidence type="ECO:0000256" key="15">
    <source>
        <dbReference type="SAM" id="MobiDB-lite"/>
    </source>
</evidence>
<dbReference type="PANTHER" id="PTHR13451">
    <property type="entry name" value="CLASS II CROSSOVER JUNCTION ENDONUCLEASE MUS81"/>
    <property type="match status" value="1"/>
</dbReference>
<feature type="domain" description="ERCC4" evidence="16">
    <location>
        <begin position="274"/>
        <end position="374"/>
    </location>
</feature>
<organism evidence="17 18">
    <name type="scientific">Diversispora eburnea</name>
    <dbReference type="NCBI Taxonomy" id="1213867"/>
    <lineage>
        <taxon>Eukaryota</taxon>
        <taxon>Fungi</taxon>
        <taxon>Fungi incertae sedis</taxon>
        <taxon>Mucoromycota</taxon>
        <taxon>Glomeromycotina</taxon>
        <taxon>Glomeromycetes</taxon>
        <taxon>Diversisporales</taxon>
        <taxon>Diversisporaceae</taxon>
        <taxon>Diversispora</taxon>
    </lineage>
</organism>
<comment type="similarity">
    <text evidence="3 14">Belongs to the XPF family.</text>
</comment>
<dbReference type="EC" id="3.1.22.-" evidence="14"/>
<dbReference type="GO" id="GO:0046872">
    <property type="term" value="F:metal ion binding"/>
    <property type="evidence" value="ECO:0007669"/>
    <property type="project" value="UniProtKB-UniRule"/>
</dbReference>
<evidence type="ECO:0000313" key="17">
    <source>
        <dbReference type="EMBL" id="CAG8468556.1"/>
    </source>
</evidence>
<dbReference type="CDD" id="cd20074">
    <property type="entry name" value="XPF_nuclease_Mus81"/>
    <property type="match status" value="1"/>
</dbReference>
<evidence type="ECO:0000313" key="18">
    <source>
        <dbReference type="Proteomes" id="UP000789706"/>
    </source>
</evidence>
<feature type="region of interest" description="Disordered" evidence="15">
    <location>
        <begin position="88"/>
        <end position="110"/>
    </location>
</feature>
<dbReference type="AlphaFoldDB" id="A0A9N8VW66"/>
<keyword evidence="6 14" id="KW-0255">Endonuclease</keyword>
<dbReference type="InterPro" id="IPR010996">
    <property type="entry name" value="HHH_MUS81"/>
</dbReference>
<evidence type="ECO:0000259" key="16">
    <source>
        <dbReference type="SMART" id="SM00891"/>
    </source>
</evidence>
<dbReference type="Gene3D" id="1.10.10.10">
    <property type="entry name" value="Winged helix-like DNA-binding domain superfamily/Winged helix DNA-binding domain"/>
    <property type="match status" value="1"/>
</dbReference>
<dbReference type="Pfam" id="PF02732">
    <property type="entry name" value="ERCC4"/>
    <property type="match status" value="1"/>
</dbReference>